<evidence type="ECO:0000313" key="1">
    <source>
        <dbReference type="EMBL" id="CAF1070175.1"/>
    </source>
</evidence>
<accession>A0A814LSA4</accession>
<dbReference type="Proteomes" id="UP000663829">
    <property type="component" value="Unassembled WGS sequence"/>
</dbReference>
<proteinExistence type="predicted"/>
<gene>
    <name evidence="1" type="ORF">GPM918_LOCUS17233</name>
    <name evidence="2" type="ORF">SRO942_LOCUS17232</name>
</gene>
<evidence type="ECO:0000313" key="3">
    <source>
        <dbReference type="Proteomes" id="UP000663829"/>
    </source>
</evidence>
<evidence type="ECO:0000313" key="2">
    <source>
        <dbReference type="EMBL" id="CAF3837348.1"/>
    </source>
</evidence>
<organism evidence="1 3">
    <name type="scientific">Didymodactylos carnosus</name>
    <dbReference type="NCBI Taxonomy" id="1234261"/>
    <lineage>
        <taxon>Eukaryota</taxon>
        <taxon>Metazoa</taxon>
        <taxon>Spiralia</taxon>
        <taxon>Gnathifera</taxon>
        <taxon>Rotifera</taxon>
        <taxon>Eurotatoria</taxon>
        <taxon>Bdelloidea</taxon>
        <taxon>Philodinida</taxon>
        <taxon>Philodinidae</taxon>
        <taxon>Didymodactylos</taxon>
    </lineage>
</organism>
<name>A0A814LSA4_9BILA</name>
<sequence>KNNMNFFPSNYDDTDDQVVFTMSNDDDPDALCGIDDDLCGSSSDHEDTDVFLPTRQGQNYS</sequence>
<reference evidence="1" key="1">
    <citation type="submission" date="2021-02" db="EMBL/GenBank/DDBJ databases">
        <authorList>
            <person name="Nowell W R."/>
        </authorList>
    </citation>
    <scope>NUCLEOTIDE SEQUENCE</scope>
</reference>
<protein>
    <submittedName>
        <fullName evidence="1">Uncharacterized protein</fullName>
    </submittedName>
</protein>
<keyword evidence="3" id="KW-1185">Reference proteome</keyword>
<dbReference type="EMBL" id="CAJNOQ010004690">
    <property type="protein sequence ID" value="CAF1070175.1"/>
    <property type="molecule type" value="Genomic_DNA"/>
</dbReference>
<dbReference type="AlphaFoldDB" id="A0A814LSA4"/>
<dbReference type="EMBL" id="CAJOBC010004690">
    <property type="protein sequence ID" value="CAF3837348.1"/>
    <property type="molecule type" value="Genomic_DNA"/>
</dbReference>
<dbReference type="Proteomes" id="UP000681722">
    <property type="component" value="Unassembled WGS sequence"/>
</dbReference>
<comment type="caution">
    <text evidence="1">The sequence shown here is derived from an EMBL/GenBank/DDBJ whole genome shotgun (WGS) entry which is preliminary data.</text>
</comment>
<feature type="non-terminal residue" evidence="1">
    <location>
        <position position="1"/>
    </location>
</feature>